<keyword evidence="3" id="KW-1185">Reference proteome</keyword>
<protein>
    <submittedName>
        <fullName evidence="2">Uncharacterized protein</fullName>
    </submittedName>
</protein>
<evidence type="ECO:0000313" key="3">
    <source>
        <dbReference type="Proteomes" id="UP000006575"/>
    </source>
</evidence>
<dbReference type="eggNOG" id="ENOG5031B8P">
    <property type="taxonomic scope" value="Bacteria"/>
</dbReference>
<evidence type="ECO:0000256" key="1">
    <source>
        <dbReference type="SAM" id="MobiDB-lite"/>
    </source>
</evidence>
<dbReference type="EnsemblBacteria" id="CAK06585">
    <property type="protein sequence ID" value="CAK06585"/>
    <property type="gene ID" value="RL1088"/>
</dbReference>
<sequence length="144" mass="15214">MKSGCLRLGSSTSEASAKPSLPHCGQLSFFENRSRRAMLVPRFPAAHGVAMLSSYIGMALGESGTKCRGCRSFFEKEALMPNRDPIPTPNADTPRGPTPTPGIPDRIQEKPPLTPAQDPADTKNPQDPPLNPALLPIGDPAGAA</sequence>
<dbReference type="KEGG" id="rle:RL1088"/>
<gene>
    <name evidence="2" type="ordered locus">RL1088</name>
</gene>
<organism evidence="2 3">
    <name type="scientific">Rhizobium johnstonii (strain DSM 114642 / LMG 32736 / 3841)</name>
    <name type="common">Rhizobium leguminosarum bv. viciae</name>
    <dbReference type="NCBI Taxonomy" id="216596"/>
    <lineage>
        <taxon>Bacteria</taxon>
        <taxon>Pseudomonadati</taxon>
        <taxon>Pseudomonadota</taxon>
        <taxon>Alphaproteobacteria</taxon>
        <taxon>Hyphomicrobiales</taxon>
        <taxon>Rhizobiaceae</taxon>
        <taxon>Rhizobium/Agrobacterium group</taxon>
        <taxon>Rhizobium</taxon>
        <taxon>Rhizobium johnstonii</taxon>
    </lineage>
</organism>
<feature type="region of interest" description="Disordered" evidence="1">
    <location>
        <begin position="78"/>
        <end position="144"/>
    </location>
</feature>
<feature type="region of interest" description="Disordered" evidence="1">
    <location>
        <begin position="1"/>
        <end position="21"/>
    </location>
</feature>
<dbReference type="EMBL" id="AM236080">
    <property type="protein sequence ID" value="CAK06585.1"/>
    <property type="molecule type" value="Genomic_DNA"/>
</dbReference>
<dbReference type="HOGENOM" id="CLU_150041_0_0_5"/>
<accession>Q1MKC1</accession>
<evidence type="ECO:0000313" key="2">
    <source>
        <dbReference type="EMBL" id="CAK06585.1"/>
    </source>
</evidence>
<dbReference type="Proteomes" id="UP000006575">
    <property type="component" value="Chromosome"/>
</dbReference>
<reference evidence="2 3" key="1">
    <citation type="journal article" date="2006" name="Genome Biol.">
        <title>The genome of Rhizobium leguminosarum has recognizable core and accessory components.</title>
        <authorList>
            <person name="Young J.W."/>
            <person name="Crossman L.C."/>
            <person name="Johnston A.W.B."/>
            <person name="Thomson N.R."/>
            <person name="Ghazoui Z.F."/>
            <person name="Hull K.H."/>
            <person name="Wexler M."/>
            <person name="Curson A.R.J."/>
            <person name="Todd J.D."/>
            <person name="Poole P.S."/>
            <person name="Mauchline T.H."/>
            <person name="East A.K."/>
            <person name="Quail M.A."/>
            <person name="Churcher C."/>
            <person name="Arrowsmith C."/>
            <person name="Cherevach A."/>
            <person name="Chillingworth T."/>
            <person name="Clarke K."/>
            <person name="Cronin A."/>
            <person name="Davis P."/>
            <person name="Fraser A."/>
            <person name="Hance Z."/>
            <person name="Hauser H."/>
            <person name="Jagels K."/>
            <person name="Moule S."/>
            <person name="Mungall K."/>
            <person name="Norbertczak H."/>
            <person name="Rabbinowitsch E."/>
            <person name="Sanders M."/>
            <person name="Simmonds M."/>
            <person name="Whitehead S."/>
            <person name="Parkhill J."/>
        </authorList>
    </citation>
    <scope>NUCLEOTIDE SEQUENCE [LARGE SCALE GENOMIC DNA]</scope>
    <source>
        <strain evidence="3">DSM 114642 / LMG 32736 / 3841</strain>
    </source>
</reference>
<dbReference type="AlphaFoldDB" id="Q1MKC1"/>
<name>Q1MKC1_RHIJ3</name>
<proteinExistence type="predicted"/>